<dbReference type="EMBL" id="LR899013">
    <property type="protein sequence ID" value="CAD7090799.1"/>
    <property type="molecule type" value="Genomic_DNA"/>
</dbReference>
<dbReference type="FunCoup" id="A0A7R8YZ36">
    <property type="interactions" value="641"/>
</dbReference>
<dbReference type="GO" id="GO:0006879">
    <property type="term" value="P:intracellular iron ion homeostasis"/>
    <property type="evidence" value="ECO:0007669"/>
    <property type="project" value="UniProtKB-KW"/>
</dbReference>
<dbReference type="PROSITE" id="PS01344">
    <property type="entry name" value="FRATAXIN_1"/>
    <property type="match status" value="1"/>
</dbReference>
<dbReference type="FunFam" id="3.30.920.10:FF:000002">
    <property type="entry name" value="Frataxin, mitochondrial"/>
    <property type="match status" value="1"/>
</dbReference>
<proteinExistence type="inferred from homology"/>
<dbReference type="InterPro" id="IPR002908">
    <property type="entry name" value="Frataxin/CyaY"/>
</dbReference>
<evidence type="ECO:0000256" key="9">
    <source>
        <dbReference type="ARBA" id="ARBA00023004"/>
    </source>
</evidence>
<dbReference type="GO" id="GO:0051537">
    <property type="term" value="F:2 iron, 2 sulfur cluster binding"/>
    <property type="evidence" value="ECO:0007669"/>
    <property type="project" value="TreeGrafter"/>
</dbReference>
<dbReference type="GO" id="GO:0008199">
    <property type="term" value="F:ferric iron binding"/>
    <property type="evidence" value="ECO:0007669"/>
    <property type="project" value="InterPro"/>
</dbReference>
<sequence>MSTIQITRVIGSLLPAFRNAVSARTIAPPLSRKCTTTSDLDPVQYEKACSETLESLSEYFEEIVEQVDHLKMSDISYGDGVLTVNFGPTYGSYVINRQTPNKQIWLSSPTSGPKRYDFVGDVETENGKWIYRHTGETLHELLQKEIKEIAKTNVDFFKLPFSKAS</sequence>
<reference evidence="14 15" key="1">
    <citation type="submission" date="2020-11" db="EMBL/GenBank/DDBJ databases">
        <authorList>
            <person name="Wallbank WR R."/>
            <person name="Pardo Diaz C."/>
            <person name="Kozak K."/>
            <person name="Martin S."/>
            <person name="Jiggins C."/>
            <person name="Moest M."/>
            <person name="Warren A I."/>
            <person name="Generalovic N T."/>
            <person name="Byers J.R.P. K."/>
            <person name="Montejo-Kovacevich G."/>
            <person name="Yen C E."/>
        </authorList>
    </citation>
    <scope>NUCLEOTIDE SEQUENCE [LARGE SCALE GENOMIC DNA]</scope>
</reference>
<evidence type="ECO:0000256" key="7">
    <source>
        <dbReference type="ARBA" id="ARBA00022946"/>
    </source>
</evidence>
<dbReference type="Pfam" id="PF01491">
    <property type="entry name" value="Frataxin_Cyay"/>
    <property type="match status" value="1"/>
</dbReference>
<dbReference type="AlphaFoldDB" id="A0A7R8YZ36"/>
<accession>A0A7R8YZ36</accession>
<evidence type="ECO:0000256" key="10">
    <source>
        <dbReference type="ARBA" id="ARBA00023065"/>
    </source>
</evidence>
<keyword evidence="10" id="KW-0406">Ion transport</keyword>
<evidence type="ECO:0000256" key="8">
    <source>
        <dbReference type="ARBA" id="ARBA00023002"/>
    </source>
</evidence>
<dbReference type="SUPFAM" id="SSF55387">
    <property type="entry name" value="Frataxin/Nqo15-like"/>
    <property type="match status" value="1"/>
</dbReference>
<evidence type="ECO:0000256" key="2">
    <source>
        <dbReference type="ARBA" id="ARBA00008183"/>
    </source>
</evidence>
<keyword evidence="8" id="KW-0560">Oxidoreductase</keyword>
<keyword evidence="5" id="KW-0813">Transport</keyword>
<dbReference type="Gene3D" id="3.30.920.10">
    <property type="entry name" value="Frataxin/CyaY"/>
    <property type="match status" value="1"/>
</dbReference>
<dbReference type="Proteomes" id="UP000594454">
    <property type="component" value="Chromosome 5"/>
</dbReference>
<dbReference type="CDD" id="cd00503">
    <property type="entry name" value="Frataxin"/>
    <property type="match status" value="1"/>
</dbReference>
<evidence type="ECO:0000256" key="12">
    <source>
        <dbReference type="ARBA" id="ARBA00023133"/>
    </source>
</evidence>
<protein>
    <recommendedName>
        <fullName evidence="3">ferroxidase</fullName>
        <ecNumber evidence="3">1.16.3.1</ecNumber>
    </recommendedName>
</protein>
<comment type="similarity">
    <text evidence="2">Belongs to the frataxin family.</text>
</comment>
<dbReference type="PROSITE" id="PS50810">
    <property type="entry name" value="FRATAXIN_2"/>
    <property type="match status" value="1"/>
</dbReference>
<comment type="subcellular location">
    <subcellularLocation>
        <location evidence="1">Mitochondrion</location>
    </subcellularLocation>
</comment>
<dbReference type="NCBIfam" id="TIGR03421">
    <property type="entry name" value="FeS_CyaY"/>
    <property type="match status" value="1"/>
</dbReference>
<dbReference type="NCBIfam" id="TIGR03422">
    <property type="entry name" value="mito_frataxin"/>
    <property type="match status" value="1"/>
</dbReference>
<dbReference type="SMART" id="SM01219">
    <property type="entry name" value="Frataxin_Cyay"/>
    <property type="match status" value="1"/>
</dbReference>
<evidence type="ECO:0000313" key="14">
    <source>
        <dbReference type="EMBL" id="CAD7090799.1"/>
    </source>
</evidence>
<dbReference type="EC" id="1.16.3.1" evidence="3"/>
<dbReference type="InParanoid" id="A0A7R8YZ36"/>
<keyword evidence="6" id="KW-0410">Iron transport</keyword>
<dbReference type="GO" id="GO:0034986">
    <property type="term" value="F:iron chaperone activity"/>
    <property type="evidence" value="ECO:0007669"/>
    <property type="project" value="TreeGrafter"/>
</dbReference>
<evidence type="ECO:0000256" key="1">
    <source>
        <dbReference type="ARBA" id="ARBA00004173"/>
    </source>
</evidence>
<evidence type="ECO:0000313" key="15">
    <source>
        <dbReference type="Proteomes" id="UP000594454"/>
    </source>
</evidence>
<evidence type="ECO:0000256" key="5">
    <source>
        <dbReference type="ARBA" id="ARBA00022448"/>
    </source>
</evidence>
<comment type="catalytic activity">
    <reaction evidence="13">
        <text>4 Fe(2+) + O2 + 4 H(+) = 4 Fe(3+) + 2 H2O</text>
        <dbReference type="Rhea" id="RHEA:11148"/>
        <dbReference type="ChEBI" id="CHEBI:15377"/>
        <dbReference type="ChEBI" id="CHEBI:15378"/>
        <dbReference type="ChEBI" id="CHEBI:15379"/>
        <dbReference type="ChEBI" id="CHEBI:29033"/>
        <dbReference type="ChEBI" id="CHEBI:29034"/>
        <dbReference type="EC" id="1.16.3.1"/>
    </reaction>
</comment>
<keyword evidence="9" id="KW-0408">Iron</keyword>
<dbReference type="GO" id="GO:0004322">
    <property type="term" value="F:ferroxidase activity"/>
    <property type="evidence" value="ECO:0007669"/>
    <property type="project" value="UniProtKB-EC"/>
</dbReference>
<dbReference type="PANTHER" id="PTHR16821:SF2">
    <property type="entry name" value="FRATAXIN, MITOCHONDRIAL"/>
    <property type="match status" value="1"/>
</dbReference>
<gene>
    <name evidence="14" type="ORF">HERILL_LOCUS13259</name>
</gene>
<evidence type="ECO:0000256" key="6">
    <source>
        <dbReference type="ARBA" id="ARBA00022496"/>
    </source>
</evidence>
<evidence type="ECO:0000256" key="11">
    <source>
        <dbReference type="ARBA" id="ARBA00023128"/>
    </source>
</evidence>
<dbReference type="GO" id="GO:0006783">
    <property type="term" value="P:heme biosynthetic process"/>
    <property type="evidence" value="ECO:0007669"/>
    <property type="project" value="UniProtKB-KW"/>
</dbReference>
<name>A0A7R8YZ36_HERIL</name>
<dbReference type="GO" id="GO:0016226">
    <property type="term" value="P:iron-sulfur cluster assembly"/>
    <property type="evidence" value="ECO:0007669"/>
    <property type="project" value="InterPro"/>
</dbReference>
<evidence type="ECO:0000256" key="13">
    <source>
        <dbReference type="ARBA" id="ARBA00047990"/>
    </source>
</evidence>
<dbReference type="OMA" id="YERVCSD"/>
<dbReference type="InterPro" id="IPR020895">
    <property type="entry name" value="Frataxin_CS"/>
</dbReference>
<keyword evidence="11" id="KW-0496">Mitochondrion</keyword>
<dbReference type="InterPro" id="IPR017789">
    <property type="entry name" value="Frataxin"/>
</dbReference>
<dbReference type="GO" id="GO:0005739">
    <property type="term" value="C:mitochondrion"/>
    <property type="evidence" value="ECO:0007669"/>
    <property type="project" value="UniProtKB-SubCell"/>
</dbReference>
<dbReference type="GO" id="GO:0006826">
    <property type="term" value="P:iron ion transport"/>
    <property type="evidence" value="ECO:0007669"/>
    <property type="project" value="UniProtKB-KW"/>
</dbReference>
<keyword evidence="15" id="KW-1185">Reference proteome</keyword>
<organism evidence="14 15">
    <name type="scientific">Hermetia illucens</name>
    <name type="common">Black soldier fly</name>
    <dbReference type="NCBI Taxonomy" id="343691"/>
    <lineage>
        <taxon>Eukaryota</taxon>
        <taxon>Metazoa</taxon>
        <taxon>Ecdysozoa</taxon>
        <taxon>Arthropoda</taxon>
        <taxon>Hexapoda</taxon>
        <taxon>Insecta</taxon>
        <taxon>Pterygota</taxon>
        <taxon>Neoptera</taxon>
        <taxon>Endopterygota</taxon>
        <taxon>Diptera</taxon>
        <taxon>Brachycera</taxon>
        <taxon>Stratiomyomorpha</taxon>
        <taxon>Stratiomyidae</taxon>
        <taxon>Hermetiinae</taxon>
        <taxon>Hermetia</taxon>
    </lineage>
</organism>
<dbReference type="GO" id="GO:0008198">
    <property type="term" value="F:ferrous iron binding"/>
    <property type="evidence" value="ECO:0007669"/>
    <property type="project" value="TreeGrafter"/>
</dbReference>
<keyword evidence="12" id="KW-0350">Heme biosynthesis</keyword>
<evidence type="ECO:0000256" key="3">
    <source>
        <dbReference type="ARBA" id="ARBA00013107"/>
    </source>
</evidence>
<keyword evidence="4" id="KW-0409">Iron storage</keyword>
<dbReference type="OrthoDB" id="1897642at2759"/>
<keyword evidence="7" id="KW-0809">Transit peptide</keyword>
<evidence type="ECO:0000256" key="4">
    <source>
        <dbReference type="ARBA" id="ARBA00022434"/>
    </source>
</evidence>
<dbReference type="PRINTS" id="PR00904">
    <property type="entry name" value="FRATAXIN"/>
</dbReference>
<dbReference type="InterPro" id="IPR036524">
    <property type="entry name" value="Frataxin/CyaY_sf"/>
</dbReference>
<dbReference type="PANTHER" id="PTHR16821">
    <property type="entry name" value="FRATAXIN"/>
    <property type="match status" value="1"/>
</dbReference>